<protein>
    <submittedName>
        <fullName evidence="2">Uncharacterized protein</fullName>
    </submittedName>
</protein>
<evidence type="ECO:0000313" key="2">
    <source>
        <dbReference type="EMBL" id="KAJ3174865.1"/>
    </source>
</evidence>
<evidence type="ECO:0000313" key="3">
    <source>
        <dbReference type="Proteomes" id="UP001212152"/>
    </source>
</evidence>
<organism evidence="2 3">
    <name type="scientific">Geranomyces variabilis</name>
    <dbReference type="NCBI Taxonomy" id="109894"/>
    <lineage>
        <taxon>Eukaryota</taxon>
        <taxon>Fungi</taxon>
        <taxon>Fungi incertae sedis</taxon>
        <taxon>Chytridiomycota</taxon>
        <taxon>Chytridiomycota incertae sedis</taxon>
        <taxon>Chytridiomycetes</taxon>
        <taxon>Spizellomycetales</taxon>
        <taxon>Powellomycetaceae</taxon>
        <taxon>Geranomyces</taxon>
    </lineage>
</organism>
<comment type="caution">
    <text evidence="2">The sequence shown here is derived from an EMBL/GenBank/DDBJ whole genome shotgun (WGS) entry which is preliminary data.</text>
</comment>
<gene>
    <name evidence="2" type="ORF">HDU87_006657</name>
</gene>
<proteinExistence type="predicted"/>
<dbReference type="AlphaFoldDB" id="A0AAD5TEX6"/>
<dbReference type="Proteomes" id="UP001212152">
    <property type="component" value="Unassembled WGS sequence"/>
</dbReference>
<sequence length="341" mass="37602">MAPFSVSFGLAILASLLLSVTLAQNCDFRHLATFAPTNPSVLRPGDIASFKFDVHDDAKLKFHDFEVSLWSQKRGPAPVDRTHPAEKVTFDPLSRPLVERVAKIGVVSSMGADYLHGSYATKPWMLSPNFIVDPDANYFLAAYGYRMKYGPSKSGRAMPWKVVYYAVEPIAIQSLAHAQQRKPAVVPGARADIFAIDEKYACAKDTNVVKVHPIYATPGKTTRVTFDVPHTPLVNDTAGAVPFWHMSAALYEVTTPTHGPPNRRLVHTFANVTSVNATVLADRQTFTVDWAAPDTLQNFHHTSNHVAVWGSANIAGPESGPLPWEDVMWGLGRIRFPRQEL</sequence>
<feature type="chain" id="PRO_5042032154" evidence="1">
    <location>
        <begin position="24"/>
        <end position="341"/>
    </location>
</feature>
<feature type="signal peptide" evidence="1">
    <location>
        <begin position="1"/>
        <end position="23"/>
    </location>
</feature>
<evidence type="ECO:0000256" key="1">
    <source>
        <dbReference type="SAM" id="SignalP"/>
    </source>
</evidence>
<name>A0AAD5TEX6_9FUNG</name>
<dbReference type="EMBL" id="JADGJQ010000059">
    <property type="protein sequence ID" value="KAJ3174865.1"/>
    <property type="molecule type" value="Genomic_DNA"/>
</dbReference>
<keyword evidence="3" id="KW-1185">Reference proteome</keyword>
<keyword evidence="1" id="KW-0732">Signal</keyword>
<reference evidence="2" key="1">
    <citation type="submission" date="2020-05" db="EMBL/GenBank/DDBJ databases">
        <title>Phylogenomic resolution of chytrid fungi.</title>
        <authorList>
            <person name="Stajich J.E."/>
            <person name="Amses K."/>
            <person name="Simmons R."/>
            <person name="Seto K."/>
            <person name="Myers J."/>
            <person name="Bonds A."/>
            <person name="Quandt C.A."/>
            <person name="Barry K."/>
            <person name="Liu P."/>
            <person name="Grigoriev I."/>
            <person name="Longcore J.E."/>
            <person name="James T.Y."/>
        </authorList>
    </citation>
    <scope>NUCLEOTIDE SEQUENCE</scope>
    <source>
        <strain evidence="2">JEL0379</strain>
    </source>
</reference>
<accession>A0AAD5TEX6</accession>